<dbReference type="PROSITE" id="PS50181">
    <property type="entry name" value="FBOX"/>
    <property type="match status" value="1"/>
</dbReference>
<name>A0A371DJF8_9APHY</name>
<sequence length="624" mass="72051">MVRARKKHRQEPKPLPPNTKGQKAKGRNVGKLMKILDVPMEVFLEIASYLQPVDILQLSRASRDLRSTLLSRSSRHVWTAAFENVEPPLPDCPPSLSEPEYAYIVFERFCQLCGAGRATFVDYAIRVRLCSYCWNENVKRGHQLAKEMDLKKDKKALRVIYDLVPRATRESFKSDGELSLEDVQQISRDLFYGPQFIEAAEQYLNFRDEGDEEALQTFIQESIECTDYDLIFHREMIDWTRDAREDKKAAGEDAEIERYNAIAKRLLELGWKRDDWPRHKASFDAMIYQPRPLSERIWNTIRPKLVALLEQERRKRAADHFEYKWSTRRKQLLQYYRAFLKRTRDPQQQHILPSFGDALELPCMHALLTSKEPKEDITPGDFFAIEPTIMVEAEEYRDKVYSNLVRACHEHLAKSERLKATVAKIKEDPVQSVQQKKPKGKKKAEPAPEPSMDRDAQLALLNKPTTIFKCNGPGNWGWNSDCNTNMSYIGIMEHWRTFHDSKPCFDSARADDNTGDMDRDDMDCFRRSLPQLLDAVGLHTNTTHAELHRLVTSGRPVCSCGKDLSVTYKGKVPTYALLATLRSHIRQGEEYGWRSENKGKVHDRITFEPFDEGGQASSPAVLIP</sequence>
<feature type="region of interest" description="Disordered" evidence="1">
    <location>
        <begin position="426"/>
        <end position="453"/>
    </location>
</feature>
<feature type="region of interest" description="Disordered" evidence="1">
    <location>
        <begin position="1"/>
        <end position="26"/>
    </location>
</feature>
<dbReference type="EMBL" id="KZ857389">
    <property type="protein sequence ID" value="RDX52667.1"/>
    <property type="molecule type" value="Genomic_DNA"/>
</dbReference>
<protein>
    <recommendedName>
        <fullName evidence="2">F-box domain-containing protein</fullName>
    </recommendedName>
</protein>
<evidence type="ECO:0000313" key="3">
    <source>
        <dbReference type="EMBL" id="RDX52667.1"/>
    </source>
</evidence>
<dbReference type="SUPFAM" id="SSF81383">
    <property type="entry name" value="F-box domain"/>
    <property type="match status" value="1"/>
</dbReference>
<evidence type="ECO:0000313" key="4">
    <source>
        <dbReference type="Proteomes" id="UP000256964"/>
    </source>
</evidence>
<organism evidence="3 4">
    <name type="scientific">Lentinus brumalis</name>
    <dbReference type="NCBI Taxonomy" id="2498619"/>
    <lineage>
        <taxon>Eukaryota</taxon>
        <taxon>Fungi</taxon>
        <taxon>Dikarya</taxon>
        <taxon>Basidiomycota</taxon>
        <taxon>Agaricomycotina</taxon>
        <taxon>Agaricomycetes</taxon>
        <taxon>Polyporales</taxon>
        <taxon>Polyporaceae</taxon>
        <taxon>Lentinus</taxon>
    </lineage>
</organism>
<dbReference type="InterPro" id="IPR036047">
    <property type="entry name" value="F-box-like_dom_sf"/>
</dbReference>
<keyword evidence="4" id="KW-1185">Reference proteome</keyword>
<evidence type="ECO:0000259" key="2">
    <source>
        <dbReference type="PROSITE" id="PS50181"/>
    </source>
</evidence>
<dbReference type="AlphaFoldDB" id="A0A371DJF8"/>
<feature type="domain" description="F-box" evidence="2">
    <location>
        <begin position="32"/>
        <end position="81"/>
    </location>
</feature>
<dbReference type="STRING" id="139420.A0A371DJF8"/>
<gene>
    <name evidence="3" type="ORF">OH76DRAFT_1553930</name>
</gene>
<dbReference type="InterPro" id="IPR001810">
    <property type="entry name" value="F-box_dom"/>
</dbReference>
<dbReference type="CDD" id="cd09917">
    <property type="entry name" value="F-box_SF"/>
    <property type="match status" value="1"/>
</dbReference>
<reference evidence="3 4" key="1">
    <citation type="journal article" date="2018" name="Biotechnol. Biofuels">
        <title>Integrative visual omics of the white-rot fungus Polyporus brumalis exposes the biotechnological potential of its oxidative enzymes for delignifying raw plant biomass.</title>
        <authorList>
            <person name="Miyauchi S."/>
            <person name="Rancon A."/>
            <person name="Drula E."/>
            <person name="Hage H."/>
            <person name="Chaduli D."/>
            <person name="Favel A."/>
            <person name="Grisel S."/>
            <person name="Henrissat B."/>
            <person name="Herpoel-Gimbert I."/>
            <person name="Ruiz-Duenas F.J."/>
            <person name="Chevret D."/>
            <person name="Hainaut M."/>
            <person name="Lin J."/>
            <person name="Wang M."/>
            <person name="Pangilinan J."/>
            <person name="Lipzen A."/>
            <person name="Lesage-Meessen L."/>
            <person name="Navarro D."/>
            <person name="Riley R."/>
            <person name="Grigoriev I.V."/>
            <person name="Zhou S."/>
            <person name="Raouche S."/>
            <person name="Rosso M.N."/>
        </authorList>
    </citation>
    <scope>NUCLEOTIDE SEQUENCE [LARGE SCALE GENOMIC DNA]</scope>
    <source>
        <strain evidence="3 4">BRFM 1820</strain>
    </source>
</reference>
<feature type="compositionally biased region" description="Basic and acidic residues" evidence="1">
    <location>
        <begin position="443"/>
        <end position="453"/>
    </location>
</feature>
<dbReference type="Proteomes" id="UP000256964">
    <property type="component" value="Unassembled WGS sequence"/>
</dbReference>
<proteinExistence type="predicted"/>
<dbReference type="OrthoDB" id="2751682at2759"/>
<feature type="compositionally biased region" description="Basic residues" evidence="1">
    <location>
        <begin position="1"/>
        <end position="10"/>
    </location>
</feature>
<evidence type="ECO:0000256" key="1">
    <source>
        <dbReference type="SAM" id="MobiDB-lite"/>
    </source>
</evidence>
<accession>A0A371DJF8</accession>